<dbReference type="AlphaFoldDB" id="A0A1X7AP68"/>
<dbReference type="GO" id="GO:0071973">
    <property type="term" value="P:bacterial-type flagellum-dependent cell motility"/>
    <property type="evidence" value="ECO:0007669"/>
    <property type="project" value="InterPro"/>
</dbReference>
<name>A0A1X7AP68_9GAMM</name>
<reference evidence="7 8" key="1">
    <citation type="submission" date="2017-03" db="EMBL/GenBank/DDBJ databases">
        <authorList>
            <person name="Afonso C.L."/>
            <person name="Miller P.J."/>
            <person name="Scott M.A."/>
            <person name="Spackman E."/>
            <person name="Goraichik I."/>
            <person name="Dimitrov K.M."/>
            <person name="Suarez D.L."/>
            <person name="Swayne D.E."/>
        </authorList>
    </citation>
    <scope>NUCLEOTIDE SEQUENCE [LARGE SCALE GENOMIC DNA]</scope>
    <source>
        <strain evidence="7">SB41UT1</strain>
    </source>
</reference>
<evidence type="ECO:0000313" key="7">
    <source>
        <dbReference type="EMBL" id="SMA49879.1"/>
    </source>
</evidence>
<sequence length="127" mass="13799">MLELLDGVTSNLLNKALDRSALEHKLIANNIANSSTVGFIPQTTAFGQTLATIQNLVEQNATPASLRDATENWNPQQDIGTESGYTQVELDREMVKLTQNTLHYQALMTAKSGLGDLLRTAIKEGKG</sequence>
<dbReference type="Proteomes" id="UP000196573">
    <property type="component" value="Unassembled WGS sequence"/>
</dbReference>
<keyword evidence="7" id="KW-0969">Cilium</keyword>
<dbReference type="GO" id="GO:0030694">
    <property type="term" value="C:bacterial-type flagellum basal body, rod"/>
    <property type="evidence" value="ECO:0007669"/>
    <property type="project" value="InterPro"/>
</dbReference>
<proteinExistence type="inferred from homology"/>
<evidence type="ECO:0000256" key="4">
    <source>
        <dbReference type="ARBA" id="ARBA00023143"/>
    </source>
</evidence>
<evidence type="ECO:0000256" key="3">
    <source>
        <dbReference type="ARBA" id="ARBA00014376"/>
    </source>
</evidence>
<keyword evidence="8" id="KW-1185">Reference proteome</keyword>
<dbReference type="EMBL" id="FWPT01000009">
    <property type="protein sequence ID" value="SMA49879.1"/>
    <property type="molecule type" value="Genomic_DNA"/>
</dbReference>
<dbReference type="PIRSF" id="PIRSF002889">
    <property type="entry name" value="Rod_FlgB"/>
    <property type="match status" value="1"/>
</dbReference>
<dbReference type="OrthoDB" id="9133466at2"/>
<keyword evidence="7" id="KW-0282">Flagellum</keyword>
<gene>
    <name evidence="7" type="primary">flgB_3</name>
    <name evidence="7" type="ORF">EHSB41UT_03670</name>
</gene>
<evidence type="ECO:0000256" key="1">
    <source>
        <dbReference type="ARBA" id="ARBA00004117"/>
    </source>
</evidence>
<comment type="similarity">
    <text evidence="2 6">Belongs to the flagella basal body rod proteins family.</text>
</comment>
<comment type="subcellular location">
    <subcellularLocation>
        <location evidence="1 6">Bacterial flagellum basal body</location>
    </subcellularLocation>
</comment>
<organism evidence="7 8">
    <name type="scientific">Parendozoicomonas haliclonae</name>
    <dbReference type="NCBI Taxonomy" id="1960125"/>
    <lineage>
        <taxon>Bacteria</taxon>
        <taxon>Pseudomonadati</taxon>
        <taxon>Pseudomonadota</taxon>
        <taxon>Gammaproteobacteria</taxon>
        <taxon>Oceanospirillales</taxon>
        <taxon>Endozoicomonadaceae</taxon>
        <taxon>Parendozoicomonas</taxon>
    </lineage>
</organism>
<keyword evidence="7" id="KW-0966">Cell projection</keyword>
<comment type="subunit">
    <text evidence="6">The basal body constitutes a major portion of the flagellar organelle and consists of a number of rings mounted on a central rod.</text>
</comment>
<dbReference type="RefSeq" id="WP_087112325.1">
    <property type="nucleotide sequence ID" value="NZ_CBCSCN010000011.1"/>
</dbReference>
<evidence type="ECO:0000256" key="2">
    <source>
        <dbReference type="ARBA" id="ARBA00009677"/>
    </source>
</evidence>
<keyword evidence="4 6" id="KW-0975">Bacterial flagellum</keyword>
<protein>
    <recommendedName>
        <fullName evidence="3 6">Flagellar basal body rod protein FlgB</fullName>
    </recommendedName>
</protein>
<dbReference type="InterPro" id="IPR006300">
    <property type="entry name" value="FlgB"/>
</dbReference>
<evidence type="ECO:0000256" key="5">
    <source>
        <dbReference type="ARBA" id="ARBA00024934"/>
    </source>
</evidence>
<evidence type="ECO:0000256" key="6">
    <source>
        <dbReference type="PIRNR" id="PIRNR002889"/>
    </source>
</evidence>
<comment type="function">
    <text evidence="5 6">Structural component of flagellum, the bacterial motility apparatus. Part of the rod structure of flagellar basal body.</text>
</comment>
<evidence type="ECO:0000313" key="8">
    <source>
        <dbReference type="Proteomes" id="UP000196573"/>
    </source>
</evidence>
<accession>A0A1X7AP68</accession>